<dbReference type="InterPro" id="IPR050469">
    <property type="entry name" value="Diguanylate_Cyclase"/>
</dbReference>
<evidence type="ECO:0000256" key="2">
    <source>
        <dbReference type="ARBA" id="ARBA00034247"/>
    </source>
</evidence>
<comment type="caution">
    <text evidence="4">The sequence shown here is derived from an EMBL/GenBank/DDBJ whole genome shotgun (WGS) entry which is preliminary data.</text>
</comment>
<reference evidence="5" key="1">
    <citation type="journal article" date="2019" name="Int. J. Syst. Evol. Microbiol.">
        <title>The Global Catalogue of Microorganisms (GCM) 10K type strain sequencing project: providing services to taxonomists for standard genome sequencing and annotation.</title>
        <authorList>
            <consortium name="The Broad Institute Genomics Platform"/>
            <consortium name="The Broad Institute Genome Sequencing Center for Infectious Disease"/>
            <person name="Wu L."/>
            <person name="Ma J."/>
        </authorList>
    </citation>
    <scope>NUCLEOTIDE SEQUENCE [LARGE SCALE GENOMIC DNA]</scope>
    <source>
        <strain evidence="5">KCTC 42730</strain>
    </source>
</reference>
<organism evidence="4 5">
    <name type="scientific">Pseudoalteromonas fenneropenaei</name>
    <dbReference type="NCBI Taxonomy" id="1737459"/>
    <lineage>
        <taxon>Bacteria</taxon>
        <taxon>Pseudomonadati</taxon>
        <taxon>Pseudomonadota</taxon>
        <taxon>Gammaproteobacteria</taxon>
        <taxon>Alteromonadales</taxon>
        <taxon>Pseudoalteromonadaceae</taxon>
        <taxon>Pseudoalteromonas</taxon>
    </lineage>
</organism>
<evidence type="ECO:0000313" key="5">
    <source>
        <dbReference type="Proteomes" id="UP001595453"/>
    </source>
</evidence>
<dbReference type="SUPFAM" id="SSF55073">
    <property type="entry name" value="Nucleotide cyclase"/>
    <property type="match status" value="1"/>
</dbReference>
<keyword evidence="5" id="KW-1185">Reference proteome</keyword>
<dbReference type="InterPro" id="IPR043128">
    <property type="entry name" value="Rev_trsase/Diguanyl_cyclase"/>
</dbReference>
<dbReference type="PANTHER" id="PTHR45138">
    <property type="entry name" value="REGULATORY COMPONENTS OF SENSORY TRANSDUCTION SYSTEM"/>
    <property type="match status" value="1"/>
</dbReference>
<dbReference type="Proteomes" id="UP001595453">
    <property type="component" value="Unassembled WGS sequence"/>
</dbReference>
<dbReference type="Gene3D" id="3.30.70.270">
    <property type="match status" value="1"/>
</dbReference>
<evidence type="ECO:0000259" key="3">
    <source>
        <dbReference type="PROSITE" id="PS50887"/>
    </source>
</evidence>
<gene>
    <name evidence="4" type="ORF">ACFOEE_05465</name>
</gene>
<name>A0ABV7CHG7_9GAMM</name>
<dbReference type="CDD" id="cd01949">
    <property type="entry name" value="GGDEF"/>
    <property type="match status" value="1"/>
</dbReference>
<protein>
    <recommendedName>
        <fullName evidence="1">diguanylate cyclase</fullName>
        <ecNumber evidence="1">2.7.7.65</ecNumber>
    </recommendedName>
</protein>
<dbReference type="NCBIfam" id="TIGR00254">
    <property type="entry name" value="GGDEF"/>
    <property type="match status" value="1"/>
</dbReference>
<sequence>MVLIGTMESEIRCGHEWAIKLTEQLNETELDKVFGEVLSVLLADLQYSLLINKTFRVDVAPRPLSGKLILPEPQCQELLERSQVLAQHQFFLVSSGLLLLPIRHKQAMFGLLAVENRLAPNSSKLVLLAYLATVYINQLATLHHARLDPLTELLNRQTFEQKVLEILAGEGFLVSRDTQVERSWYLAMIDIDHFKRVNDNYGHVIGDEVILLVAQQLKHNFRAEDYVFRYGGEEFAVLFQCDSESHALATLERNRLAIANYRFPQVGEVTISSGMVEMGDYMQVTQLVHRADQALYHSKHQGRNQVTAFSALYQGQESGDVVDDIELF</sequence>
<dbReference type="Pfam" id="PF00990">
    <property type="entry name" value="GGDEF"/>
    <property type="match status" value="1"/>
</dbReference>
<dbReference type="SMART" id="SM00267">
    <property type="entry name" value="GGDEF"/>
    <property type="match status" value="1"/>
</dbReference>
<proteinExistence type="predicted"/>
<evidence type="ECO:0000256" key="1">
    <source>
        <dbReference type="ARBA" id="ARBA00012528"/>
    </source>
</evidence>
<dbReference type="InterPro" id="IPR000160">
    <property type="entry name" value="GGDEF_dom"/>
</dbReference>
<comment type="catalytic activity">
    <reaction evidence="2">
        <text>2 GTP = 3',3'-c-di-GMP + 2 diphosphate</text>
        <dbReference type="Rhea" id="RHEA:24898"/>
        <dbReference type="ChEBI" id="CHEBI:33019"/>
        <dbReference type="ChEBI" id="CHEBI:37565"/>
        <dbReference type="ChEBI" id="CHEBI:58805"/>
        <dbReference type="EC" id="2.7.7.65"/>
    </reaction>
</comment>
<dbReference type="RefSeq" id="WP_377121711.1">
    <property type="nucleotide sequence ID" value="NZ_JBHRSD010000010.1"/>
</dbReference>
<dbReference type="PROSITE" id="PS50887">
    <property type="entry name" value="GGDEF"/>
    <property type="match status" value="1"/>
</dbReference>
<accession>A0ABV7CHG7</accession>
<evidence type="ECO:0000313" key="4">
    <source>
        <dbReference type="EMBL" id="MFC3031958.1"/>
    </source>
</evidence>
<dbReference type="EC" id="2.7.7.65" evidence="1"/>
<dbReference type="EMBL" id="JBHRSD010000010">
    <property type="protein sequence ID" value="MFC3031958.1"/>
    <property type="molecule type" value="Genomic_DNA"/>
</dbReference>
<dbReference type="InterPro" id="IPR029787">
    <property type="entry name" value="Nucleotide_cyclase"/>
</dbReference>
<dbReference type="PANTHER" id="PTHR45138:SF9">
    <property type="entry name" value="DIGUANYLATE CYCLASE DGCM-RELATED"/>
    <property type="match status" value="1"/>
</dbReference>
<feature type="domain" description="GGDEF" evidence="3">
    <location>
        <begin position="182"/>
        <end position="311"/>
    </location>
</feature>